<evidence type="ECO:0000256" key="7">
    <source>
        <dbReference type="ARBA" id="ARBA00022801"/>
    </source>
</evidence>
<evidence type="ECO:0000256" key="10">
    <source>
        <dbReference type="ARBA" id="ARBA00048968"/>
    </source>
</evidence>
<evidence type="ECO:0000256" key="12">
    <source>
        <dbReference type="RuleBase" id="RU361274"/>
    </source>
</evidence>
<keyword evidence="8" id="KW-0862">Zinc</keyword>
<evidence type="ECO:0000256" key="11">
    <source>
        <dbReference type="ARBA" id="ARBA00049893"/>
    </source>
</evidence>
<dbReference type="EMBL" id="JAGYPG010000002">
    <property type="protein sequence ID" value="MBS4196277.1"/>
    <property type="molecule type" value="Genomic_DNA"/>
</dbReference>
<evidence type="ECO:0000313" key="13">
    <source>
        <dbReference type="EMBL" id="MBS4196277.1"/>
    </source>
</evidence>
<evidence type="ECO:0000256" key="4">
    <source>
        <dbReference type="ARBA" id="ARBA00007353"/>
    </source>
</evidence>
<dbReference type="RefSeq" id="WP_213125418.1">
    <property type="nucleotide sequence ID" value="NZ_JAGYPG010000002.1"/>
</dbReference>
<evidence type="ECO:0000256" key="2">
    <source>
        <dbReference type="ARBA" id="ARBA00001947"/>
    </source>
</evidence>
<dbReference type="Pfam" id="PF02578">
    <property type="entry name" value="Cu-oxidase_4"/>
    <property type="match status" value="1"/>
</dbReference>
<dbReference type="Proteomes" id="UP000681414">
    <property type="component" value="Unassembled WGS sequence"/>
</dbReference>
<dbReference type="PANTHER" id="PTHR30616">
    <property type="entry name" value="UNCHARACTERIZED PROTEIN YFIH"/>
    <property type="match status" value="1"/>
</dbReference>
<reference evidence="13 14" key="1">
    <citation type="submission" date="2021-05" db="EMBL/GenBank/DDBJ databases">
        <title>Novel Bacillus species.</title>
        <authorList>
            <person name="Liu G."/>
        </authorList>
    </citation>
    <scope>NUCLEOTIDE SEQUENCE [LARGE SCALE GENOMIC DNA]</scope>
    <source>
        <strain evidence="14">FJAT-49780</strain>
    </source>
</reference>
<dbReference type="GO" id="GO:0005507">
    <property type="term" value="F:copper ion binding"/>
    <property type="evidence" value="ECO:0007669"/>
    <property type="project" value="TreeGrafter"/>
</dbReference>
<evidence type="ECO:0000256" key="5">
    <source>
        <dbReference type="ARBA" id="ARBA00022679"/>
    </source>
</evidence>
<comment type="catalytic activity">
    <reaction evidence="1">
        <text>inosine + phosphate = alpha-D-ribose 1-phosphate + hypoxanthine</text>
        <dbReference type="Rhea" id="RHEA:27646"/>
        <dbReference type="ChEBI" id="CHEBI:17368"/>
        <dbReference type="ChEBI" id="CHEBI:17596"/>
        <dbReference type="ChEBI" id="CHEBI:43474"/>
        <dbReference type="ChEBI" id="CHEBI:57720"/>
        <dbReference type="EC" id="2.4.2.1"/>
    </reaction>
    <physiologicalReaction direction="left-to-right" evidence="1">
        <dbReference type="Rhea" id="RHEA:27647"/>
    </physiologicalReaction>
</comment>
<evidence type="ECO:0000256" key="9">
    <source>
        <dbReference type="ARBA" id="ARBA00047989"/>
    </source>
</evidence>
<dbReference type="CDD" id="cd16833">
    <property type="entry name" value="YfiH"/>
    <property type="match status" value="1"/>
</dbReference>
<dbReference type="InterPro" id="IPR011324">
    <property type="entry name" value="Cytotoxic_necrot_fac-like_cat"/>
</dbReference>
<gene>
    <name evidence="13" type="primary">pgeF</name>
    <name evidence="13" type="ORF">KHA97_14510</name>
</gene>
<dbReference type="GO" id="GO:0017061">
    <property type="term" value="F:S-methyl-5-thioadenosine phosphorylase activity"/>
    <property type="evidence" value="ECO:0007669"/>
    <property type="project" value="UniProtKB-EC"/>
</dbReference>
<dbReference type="Gene3D" id="3.60.140.10">
    <property type="entry name" value="CNF1/YfiH-like putative cysteine hydrolases"/>
    <property type="match status" value="1"/>
</dbReference>
<organism evidence="13 14">
    <name type="scientific">Lederbergia citri</name>
    <dbReference type="NCBI Taxonomy" id="2833580"/>
    <lineage>
        <taxon>Bacteria</taxon>
        <taxon>Bacillati</taxon>
        <taxon>Bacillota</taxon>
        <taxon>Bacilli</taxon>
        <taxon>Bacillales</taxon>
        <taxon>Bacillaceae</taxon>
        <taxon>Lederbergia</taxon>
    </lineage>
</organism>
<dbReference type="InterPro" id="IPR003730">
    <property type="entry name" value="Cu_polyphenol_OxRdtase"/>
</dbReference>
<dbReference type="SUPFAM" id="SSF64438">
    <property type="entry name" value="CNF1/YfiH-like putative cysteine hydrolases"/>
    <property type="match status" value="1"/>
</dbReference>
<dbReference type="GO" id="GO:0016787">
    <property type="term" value="F:hydrolase activity"/>
    <property type="evidence" value="ECO:0007669"/>
    <property type="project" value="UniProtKB-KW"/>
</dbReference>
<comment type="function">
    <text evidence="3">Purine nucleoside enzyme that catalyzes the phosphorolysis of adenosine and inosine nucleosides, yielding D-ribose 1-phosphate and the respective free bases, adenine and hypoxanthine. Also catalyzes the phosphorolysis of S-methyl-5'-thioadenosine into adenine and S-methyl-5-thio-alpha-D-ribose 1-phosphate. Also has adenosine deaminase activity.</text>
</comment>
<dbReference type="InterPro" id="IPR038371">
    <property type="entry name" value="Cu_polyphenol_OxRdtase_sf"/>
</dbReference>
<keyword evidence="7" id="KW-0378">Hydrolase</keyword>
<comment type="caution">
    <text evidence="13">The sequence shown here is derived from an EMBL/GenBank/DDBJ whole genome shotgun (WGS) entry which is preliminary data.</text>
</comment>
<comment type="catalytic activity">
    <reaction evidence="11">
        <text>S-methyl-5'-thioadenosine + phosphate = 5-(methylsulfanyl)-alpha-D-ribose 1-phosphate + adenine</text>
        <dbReference type="Rhea" id="RHEA:11852"/>
        <dbReference type="ChEBI" id="CHEBI:16708"/>
        <dbReference type="ChEBI" id="CHEBI:17509"/>
        <dbReference type="ChEBI" id="CHEBI:43474"/>
        <dbReference type="ChEBI" id="CHEBI:58533"/>
        <dbReference type="EC" id="2.4.2.28"/>
    </reaction>
    <physiologicalReaction direction="left-to-right" evidence="11">
        <dbReference type="Rhea" id="RHEA:11853"/>
    </physiologicalReaction>
</comment>
<comment type="catalytic activity">
    <reaction evidence="10">
        <text>adenosine + phosphate = alpha-D-ribose 1-phosphate + adenine</text>
        <dbReference type="Rhea" id="RHEA:27642"/>
        <dbReference type="ChEBI" id="CHEBI:16335"/>
        <dbReference type="ChEBI" id="CHEBI:16708"/>
        <dbReference type="ChEBI" id="CHEBI:43474"/>
        <dbReference type="ChEBI" id="CHEBI:57720"/>
        <dbReference type="EC" id="2.4.2.1"/>
    </reaction>
    <physiologicalReaction direction="left-to-right" evidence="10">
        <dbReference type="Rhea" id="RHEA:27643"/>
    </physiologicalReaction>
</comment>
<sequence>MKTKLYINNKKMVAGMTLKDEVEFESNNMALHACDNLEQVLENRKKLAASLNCGLDDFVCAKQTHSANFHRVELMDKGRGSNQMETAIPNTDALYTYESNLLLCSFNADCVPVIFYHEGTGIVGVIHSGWQGSVKEITLKLFKHLIQEENCDPSDFHVQICPALSQEKFEVDEDVYIKFKDLGYADDFIYYNEQTNKYHIDNQLTVKKQCMLAGVPEKQIAIDRTCTYVSEHGFSYRQDKKCGRHLCFIMKKGD</sequence>
<dbReference type="AlphaFoldDB" id="A0A942YH73"/>
<evidence type="ECO:0000313" key="14">
    <source>
        <dbReference type="Proteomes" id="UP000681414"/>
    </source>
</evidence>
<evidence type="ECO:0000256" key="6">
    <source>
        <dbReference type="ARBA" id="ARBA00022723"/>
    </source>
</evidence>
<protein>
    <recommendedName>
        <fullName evidence="12">Purine nucleoside phosphorylase</fullName>
    </recommendedName>
</protein>
<keyword evidence="14" id="KW-1185">Reference proteome</keyword>
<keyword evidence="5" id="KW-0808">Transferase</keyword>
<proteinExistence type="inferred from homology"/>
<evidence type="ECO:0000256" key="1">
    <source>
        <dbReference type="ARBA" id="ARBA00000553"/>
    </source>
</evidence>
<accession>A0A942YH73</accession>
<comment type="similarity">
    <text evidence="4 12">Belongs to the purine nucleoside phosphorylase YfiH/LACC1 family.</text>
</comment>
<comment type="cofactor">
    <cofactor evidence="2">
        <name>Zn(2+)</name>
        <dbReference type="ChEBI" id="CHEBI:29105"/>
    </cofactor>
</comment>
<evidence type="ECO:0000256" key="3">
    <source>
        <dbReference type="ARBA" id="ARBA00003215"/>
    </source>
</evidence>
<evidence type="ECO:0000256" key="8">
    <source>
        <dbReference type="ARBA" id="ARBA00022833"/>
    </source>
</evidence>
<comment type="catalytic activity">
    <reaction evidence="9">
        <text>adenosine + H2O + H(+) = inosine + NH4(+)</text>
        <dbReference type="Rhea" id="RHEA:24408"/>
        <dbReference type="ChEBI" id="CHEBI:15377"/>
        <dbReference type="ChEBI" id="CHEBI:15378"/>
        <dbReference type="ChEBI" id="CHEBI:16335"/>
        <dbReference type="ChEBI" id="CHEBI:17596"/>
        <dbReference type="ChEBI" id="CHEBI:28938"/>
        <dbReference type="EC" id="3.5.4.4"/>
    </reaction>
    <physiologicalReaction direction="left-to-right" evidence="9">
        <dbReference type="Rhea" id="RHEA:24409"/>
    </physiologicalReaction>
</comment>
<dbReference type="NCBIfam" id="TIGR00726">
    <property type="entry name" value="peptidoglycan editing factor PgeF"/>
    <property type="match status" value="1"/>
</dbReference>
<dbReference type="PANTHER" id="PTHR30616:SF2">
    <property type="entry name" value="PURINE NUCLEOSIDE PHOSPHORYLASE LACC1"/>
    <property type="match status" value="1"/>
</dbReference>
<keyword evidence="6" id="KW-0479">Metal-binding</keyword>
<name>A0A942YH73_9BACI</name>